<proteinExistence type="predicted"/>
<dbReference type="EMBL" id="GBXM01101663">
    <property type="protein sequence ID" value="JAH06914.1"/>
    <property type="molecule type" value="Transcribed_RNA"/>
</dbReference>
<evidence type="ECO:0000313" key="1">
    <source>
        <dbReference type="EMBL" id="JAH06914.1"/>
    </source>
</evidence>
<protein>
    <submittedName>
        <fullName evidence="1">Uncharacterized protein</fullName>
    </submittedName>
</protein>
<reference evidence="1" key="2">
    <citation type="journal article" date="2015" name="Fish Shellfish Immunol.">
        <title>Early steps in the European eel (Anguilla anguilla)-Vibrio vulnificus interaction in the gills: Role of the RtxA13 toxin.</title>
        <authorList>
            <person name="Callol A."/>
            <person name="Pajuelo D."/>
            <person name="Ebbesson L."/>
            <person name="Teles M."/>
            <person name="MacKenzie S."/>
            <person name="Amaro C."/>
        </authorList>
    </citation>
    <scope>NUCLEOTIDE SEQUENCE</scope>
</reference>
<name>A0A0E9PQY9_ANGAN</name>
<accession>A0A0E9PQY9</accession>
<reference evidence="1" key="1">
    <citation type="submission" date="2014-11" db="EMBL/GenBank/DDBJ databases">
        <authorList>
            <person name="Amaro Gonzalez C."/>
        </authorList>
    </citation>
    <scope>NUCLEOTIDE SEQUENCE</scope>
</reference>
<dbReference type="AlphaFoldDB" id="A0A0E9PQY9"/>
<sequence>MQHLSKIFQNTFLRKISIYLLSWFHTALVLNS</sequence>
<organism evidence="1">
    <name type="scientific">Anguilla anguilla</name>
    <name type="common">European freshwater eel</name>
    <name type="synonym">Muraena anguilla</name>
    <dbReference type="NCBI Taxonomy" id="7936"/>
    <lineage>
        <taxon>Eukaryota</taxon>
        <taxon>Metazoa</taxon>
        <taxon>Chordata</taxon>
        <taxon>Craniata</taxon>
        <taxon>Vertebrata</taxon>
        <taxon>Euteleostomi</taxon>
        <taxon>Actinopterygii</taxon>
        <taxon>Neopterygii</taxon>
        <taxon>Teleostei</taxon>
        <taxon>Anguilliformes</taxon>
        <taxon>Anguillidae</taxon>
        <taxon>Anguilla</taxon>
    </lineage>
</organism>